<name>A0ABY7Z125_9HYPH</name>
<dbReference type="InterPro" id="IPR020624">
    <property type="entry name" value="Schiff_base-form_aldolases_CS"/>
</dbReference>
<evidence type="ECO:0000256" key="4">
    <source>
        <dbReference type="PIRNR" id="PIRNR001365"/>
    </source>
</evidence>
<evidence type="ECO:0000313" key="5">
    <source>
        <dbReference type="EMBL" id="WDR07231.1"/>
    </source>
</evidence>
<proteinExistence type="inferred from homology"/>
<dbReference type="InterPro" id="IPR002220">
    <property type="entry name" value="DapA-like"/>
</dbReference>
<dbReference type="PIRSF" id="PIRSF001365">
    <property type="entry name" value="DHDPS"/>
    <property type="match status" value="1"/>
</dbReference>
<evidence type="ECO:0000256" key="2">
    <source>
        <dbReference type="ARBA" id="ARBA00023239"/>
    </source>
</evidence>
<protein>
    <submittedName>
        <fullName evidence="5">Dihydrodipicolinate synthase family protein</fullName>
    </submittedName>
</protein>
<keyword evidence="2 4" id="KW-0456">Lyase</keyword>
<dbReference type="Proteomes" id="UP001222118">
    <property type="component" value="Chromosome"/>
</dbReference>
<evidence type="ECO:0000256" key="1">
    <source>
        <dbReference type="ARBA" id="ARBA00007592"/>
    </source>
</evidence>
<dbReference type="PROSITE" id="PS00665">
    <property type="entry name" value="DHDPS_1"/>
    <property type="match status" value="1"/>
</dbReference>
<reference evidence="5 6" key="1">
    <citation type="submission" date="2023-02" db="EMBL/GenBank/DDBJ databases">
        <title>Devosia chondri sp. nov., isolated from the phycosphere of marine algae.</title>
        <authorList>
            <person name="Kim J.M."/>
            <person name="Lee J.K."/>
            <person name="Choi B.J."/>
            <person name="Bayburt H."/>
            <person name="Jeon C.O."/>
        </authorList>
    </citation>
    <scope>NUCLEOTIDE SEQUENCE [LARGE SCALE GENOMIC DNA]</scope>
    <source>
        <strain evidence="5 6">G2-5</strain>
    </source>
</reference>
<dbReference type="Pfam" id="PF00701">
    <property type="entry name" value="DHDPS"/>
    <property type="match status" value="1"/>
</dbReference>
<evidence type="ECO:0000256" key="3">
    <source>
        <dbReference type="ARBA" id="ARBA00023270"/>
    </source>
</evidence>
<dbReference type="PANTHER" id="PTHR12128">
    <property type="entry name" value="DIHYDRODIPICOLINATE SYNTHASE"/>
    <property type="match status" value="1"/>
</dbReference>
<dbReference type="PRINTS" id="PR00146">
    <property type="entry name" value="DHPICSNTHASE"/>
</dbReference>
<evidence type="ECO:0000313" key="6">
    <source>
        <dbReference type="Proteomes" id="UP001222118"/>
    </source>
</evidence>
<dbReference type="SMART" id="SM01130">
    <property type="entry name" value="DHDPS"/>
    <property type="match status" value="1"/>
</dbReference>
<keyword evidence="3" id="KW-0704">Schiff base</keyword>
<dbReference type="Gene3D" id="3.20.20.70">
    <property type="entry name" value="Aldolase class I"/>
    <property type="match status" value="1"/>
</dbReference>
<sequence>MTNQIALSLRNTLTGILPPLSMPFDEKGNLAQGELKAQVDFMIESGVRGIVVGGSTGEGHTLSAAEFTQAMIEAHDANAGRVPFIVGLIVQSTREAIDRVVALGDIKIDALQVTPVHYLFKPGREATIEHFRAIWEKTKVPILIYNVIPWNYLSIDDMLAIMEAVPGVVGMKQSSGDVKSVSDLMQRAKPENLVLTGIDALLYPSFALGAHGAISALTCAVPGLTVKLFNAVQAGDHVTAKDIHFRLNGLWNAMRHDNLPACVKYVQHRQGLPMFHPRAPMERVTEEQKNKIDAALGPVLELVDIRAKSAA</sequence>
<keyword evidence="6" id="KW-1185">Reference proteome</keyword>
<accession>A0ABY7Z125</accession>
<comment type="similarity">
    <text evidence="1 4">Belongs to the DapA family.</text>
</comment>
<dbReference type="EMBL" id="CP118247">
    <property type="protein sequence ID" value="WDR07231.1"/>
    <property type="molecule type" value="Genomic_DNA"/>
</dbReference>
<dbReference type="SUPFAM" id="SSF51569">
    <property type="entry name" value="Aldolase"/>
    <property type="match status" value="1"/>
</dbReference>
<dbReference type="RefSeq" id="WP_282212744.1">
    <property type="nucleotide sequence ID" value="NZ_CP118247.1"/>
</dbReference>
<dbReference type="InterPro" id="IPR013785">
    <property type="entry name" value="Aldolase_TIM"/>
</dbReference>
<dbReference type="PANTHER" id="PTHR12128:SF66">
    <property type="entry name" value="4-HYDROXY-2-OXOGLUTARATE ALDOLASE, MITOCHONDRIAL"/>
    <property type="match status" value="1"/>
</dbReference>
<organism evidence="5 6">
    <name type="scientific">Devosia rhodophyticola</name>
    <dbReference type="NCBI Taxonomy" id="3026423"/>
    <lineage>
        <taxon>Bacteria</taxon>
        <taxon>Pseudomonadati</taxon>
        <taxon>Pseudomonadota</taxon>
        <taxon>Alphaproteobacteria</taxon>
        <taxon>Hyphomicrobiales</taxon>
        <taxon>Devosiaceae</taxon>
        <taxon>Devosia</taxon>
    </lineage>
</organism>
<dbReference type="CDD" id="cd00408">
    <property type="entry name" value="DHDPS-like"/>
    <property type="match status" value="1"/>
</dbReference>
<gene>
    <name evidence="5" type="ORF">PSQ90_07345</name>
</gene>